<dbReference type="RefSeq" id="WP_379232920.1">
    <property type="nucleotide sequence ID" value="NZ_JBHSTE010000002.1"/>
</dbReference>
<organism evidence="1 2">
    <name type="scientific">Paenibacillus septentrionalis</name>
    <dbReference type="NCBI Taxonomy" id="429342"/>
    <lineage>
        <taxon>Bacteria</taxon>
        <taxon>Bacillati</taxon>
        <taxon>Bacillota</taxon>
        <taxon>Bacilli</taxon>
        <taxon>Bacillales</taxon>
        <taxon>Paenibacillaceae</taxon>
        <taxon>Paenibacillus</taxon>
    </lineage>
</organism>
<reference evidence="2" key="1">
    <citation type="journal article" date="2019" name="Int. J. Syst. Evol. Microbiol.">
        <title>The Global Catalogue of Microorganisms (GCM) 10K type strain sequencing project: providing services to taxonomists for standard genome sequencing and annotation.</title>
        <authorList>
            <consortium name="The Broad Institute Genomics Platform"/>
            <consortium name="The Broad Institute Genome Sequencing Center for Infectious Disease"/>
            <person name="Wu L."/>
            <person name="Ma J."/>
        </authorList>
    </citation>
    <scope>NUCLEOTIDE SEQUENCE [LARGE SCALE GENOMIC DNA]</scope>
    <source>
        <strain evidence="2">PCU 280</strain>
    </source>
</reference>
<sequence length="89" mass="9961">MAKNNRGKALYKQPSRARGTCPVCLATRTKLLETVKKSDGTQLQVCKRCSHAATTRIDAAVANSSTIAFRRKHKKAFHQLQTSLLQYRT</sequence>
<name>A0ABW1V3E1_9BACL</name>
<proteinExistence type="predicted"/>
<accession>A0ABW1V3E1</accession>
<keyword evidence="2" id="KW-1185">Reference proteome</keyword>
<protein>
    <submittedName>
        <fullName evidence="1">Uncharacterized protein</fullName>
    </submittedName>
</protein>
<gene>
    <name evidence="1" type="ORF">ACFP56_07630</name>
</gene>
<evidence type="ECO:0000313" key="1">
    <source>
        <dbReference type="EMBL" id="MFC6332493.1"/>
    </source>
</evidence>
<evidence type="ECO:0000313" key="2">
    <source>
        <dbReference type="Proteomes" id="UP001596233"/>
    </source>
</evidence>
<comment type="caution">
    <text evidence="1">The sequence shown here is derived from an EMBL/GenBank/DDBJ whole genome shotgun (WGS) entry which is preliminary data.</text>
</comment>
<dbReference type="EMBL" id="JBHSTE010000002">
    <property type="protein sequence ID" value="MFC6332493.1"/>
    <property type="molecule type" value="Genomic_DNA"/>
</dbReference>
<dbReference type="Proteomes" id="UP001596233">
    <property type="component" value="Unassembled WGS sequence"/>
</dbReference>